<accession>A0A7J7MU48</accession>
<dbReference type="Proteomes" id="UP000541444">
    <property type="component" value="Unassembled WGS sequence"/>
</dbReference>
<dbReference type="Pfam" id="PF16455">
    <property type="entry name" value="UBD"/>
    <property type="match status" value="1"/>
</dbReference>
<evidence type="ECO:0000259" key="1">
    <source>
        <dbReference type="Pfam" id="PF16455"/>
    </source>
</evidence>
<protein>
    <recommendedName>
        <fullName evidence="1">DC-UbP/UBTD2 N-terminal domain-containing protein</fullName>
    </recommendedName>
</protein>
<keyword evidence="3" id="KW-1185">Reference proteome</keyword>
<dbReference type="InterPro" id="IPR038169">
    <property type="entry name" value="DC-UbP/UBTD2_N_sf"/>
</dbReference>
<evidence type="ECO:0000313" key="3">
    <source>
        <dbReference type="Proteomes" id="UP000541444"/>
    </source>
</evidence>
<reference evidence="2 3" key="1">
    <citation type="journal article" date="2020" name="IScience">
        <title>Genome Sequencing of the Endangered Kingdonia uniflora (Circaeasteraceae, Ranunculales) Reveals Potential Mechanisms of Evolutionary Specialization.</title>
        <authorList>
            <person name="Sun Y."/>
            <person name="Deng T."/>
            <person name="Zhang A."/>
            <person name="Moore M.J."/>
            <person name="Landis J.B."/>
            <person name="Lin N."/>
            <person name="Zhang H."/>
            <person name="Zhang X."/>
            <person name="Huang J."/>
            <person name="Zhang X."/>
            <person name="Sun H."/>
            <person name="Wang H."/>
        </authorList>
    </citation>
    <scope>NUCLEOTIDE SEQUENCE [LARGE SCALE GENOMIC DNA]</scope>
    <source>
        <strain evidence="2">TB1705</strain>
        <tissue evidence="2">Leaf</tissue>
    </source>
</reference>
<dbReference type="InterPro" id="IPR032752">
    <property type="entry name" value="DC-UbP/UBTD2_N"/>
</dbReference>
<organism evidence="2 3">
    <name type="scientific">Kingdonia uniflora</name>
    <dbReference type="NCBI Taxonomy" id="39325"/>
    <lineage>
        <taxon>Eukaryota</taxon>
        <taxon>Viridiplantae</taxon>
        <taxon>Streptophyta</taxon>
        <taxon>Embryophyta</taxon>
        <taxon>Tracheophyta</taxon>
        <taxon>Spermatophyta</taxon>
        <taxon>Magnoliopsida</taxon>
        <taxon>Ranunculales</taxon>
        <taxon>Circaeasteraceae</taxon>
        <taxon>Kingdonia</taxon>
    </lineage>
</organism>
<feature type="domain" description="DC-UbP/UBTD2 N-terminal" evidence="1">
    <location>
        <begin position="6"/>
        <end position="97"/>
    </location>
</feature>
<dbReference type="InterPro" id="IPR039869">
    <property type="entry name" value="UBTD1/2"/>
</dbReference>
<dbReference type="EMBL" id="JACGCM010001226">
    <property type="protein sequence ID" value="KAF6158332.1"/>
    <property type="molecule type" value="Genomic_DNA"/>
</dbReference>
<proteinExistence type="predicted"/>
<gene>
    <name evidence="2" type="ORF">GIB67_022412</name>
</gene>
<dbReference type="OrthoDB" id="1640476at2759"/>
<name>A0A7J7MU48_9MAGN</name>
<dbReference type="Gene3D" id="1.20.225.20">
    <property type="entry name" value="Ub domain-containing protein, DC-UbP/UBTD2, N-terminal domain"/>
    <property type="match status" value="1"/>
</dbReference>
<comment type="caution">
    <text evidence="2">The sequence shown here is derived from an EMBL/GenBank/DDBJ whole genome shotgun (WGS) entry which is preliminary data.</text>
</comment>
<dbReference type="AlphaFoldDB" id="A0A7J7MU48"/>
<sequence>MLSENKKNIRKPKPWKHFEALTRTQLNKMRDEFWDTAPHYGGQKEIWDALRAAAENDVTLAQAFIDSAGIIVASTDLTTCYDERGAKYELPKYVLNSKGNGTKRSSERRKIRDITVSLKTSKESERNRFGVAPASEIDHEGVFRRVLAEGDMDDQLSDVRVENGLDEVGFPGTTTRPNKIRYFSDLSGLWYGTSWSPESDARDPGPHPKIHAFSASDVPCELRPDVISGINDTFPNPGVSRGTIGEGAESMGGVTIRGLVCSGGGNKGINPPRGGEENGEVDVVVPGQPEATTMRLSCVDHMGVRETQAG</sequence>
<evidence type="ECO:0000313" key="2">
    <source>
        <dbReference type="EMBL" id="KAF6158332.1"/>
    </source>
</evidence>
<dbReference type="PANTHER" id="PTHR13609">
    <property type="entry name" value="UBIQUITIN DOMAIN CONTAINING 1 PROTEIN-RELATED"/>
    <property type="match status" value="1"/>
</dbReference>